<evidence type="ECO:0000313" key="2">
    <source>
        <dbReference type="Proteomes" id="UP000664109"/>
    </source>
</evidence>
<comment type="caution">
    <text evidence="1">The sequence shown here is derived from an EMBL/GenBank/DDBJ whole genome shotgun (WGS) entry which is preliminary data.</text>
</comment>
<dbReference type="RefSeq" id="WP_205375990.1">
    <property type="nucleotide sequence ID" value="NZ_JAFEJA010000001.1"/>
</dbReference>
<keyword evidence="2" id="KW-1185">Reference proteome</keyword>
<evidence type="ECO:0000313" key="1">
    <source>
        <dbReference type="EMBL" id="MBM9622227.1"/>
    </source>
</evidence>
<organism evidence="1 2">
    <name type="scientific">Streptomyces zhihengii</name>
    <dbReference type="NCBI Taxonomy" id="1818004"/>
    <lineage>
        <taxon>Bacteria</taxon>
        <taxon>Bacillati</taxon>
        <taxon>Actinomycetota</taxon>
        <taxon>Actinomycetes</taxon>
        <taxon>Kitasatosporales</taxon>
        <taxon>Streptomycetaceae</taxon>
        <taxon>Streptomyces</taxon>
    </lineage>
</organism>
<proteinExistence type="predicted"/>
<accession>A0ABS2UZB2</accession>
<sequence>MPAITQSDLDQLMTAHPTLTSEGYGRSTLVPADKEPDLRADLASDLTSVQQAADWIGELGWTSATSDDSPSSYHLKHVMEEATGRYVTNGALIAAALLVGVPVKLDGLNPPIGVSPQSLRTA</sequence>
<gene>
    <name evidence="1" type="ORF">JE024_26515</name>
</gene>
<reference evidence="1 2" key="1">
    <citation type="journal article" date="2016" name="Arch. Microbiol.">
        <title>Streptomyces zhihengii sp. nov., isolated from rhizospheric soil of Psammosilene tunicoides.</title>
        <authorList>
            <person name="Huang M.J."/>
            <person name="Fei J.J."/>
            <person name="Salam N."/>
            <person name="Kim C.J."/>
            <person name="Hozzein W.N."/>
            <person name="Xiao M."/>
            <person name="Huang H.Q."/>
            <person name="Li W.J."/>
        </authorList>
    </citation>
    <scope>NUCLEOTIDE SEQUENCE [LARGE SCALE GENOMIC DNA]</scope>
    <source>
        <strain evidence="1 2">YIM T102</strain>
    </source>
</reference>
<protein>
    <submittedName>
        <fullName evidence="1">Uncharacterized protein</fullName>
    </submittedName>
</protein>
<name>A0ABS2UZB2_9ACTN</name>
<dbReference type="Proteomes" id="UP000664109">
    <property type="component" value="Unassembled WGS sequence"/>
</dbReference>
<dbReference type="EMBL" id="JAFEJA010000001">
    <property type="protein sequence ID" value="MBM9622227.1"/>
    <property type="molecule type" value="Genomic_DNA"/>
</dbReference>